<evidence type="ECO:0000256" key="5">
    <source>
        <dbReference type="ARBA" id="ARBA00022419"/>
    </source>
</evidence>
<dbReference type="InterPro" id="IPR018129">
    <property type="entry name" value="PEP_COase_Lys_AS"/>
</dbReference>
<evidence type="ECO:0000256" key="2">
    <source>
        <dbReference type="ARBA" id="ARBA00003670"/>
    </source>
</evidence>
<dbReference type="NCBIfam" id="NF000584">
    <property type="entry name" value="PRK00009.1"/>
    <property type="match status" value="1"/>
</dbReference>
<comment type="catalytic activity">
    <reaction evidence="9 10">
        <text>oxaloacetate + phosphate = phosphoenolpyruvate + hydrogencarbonate</text>
        <dbReference type="Rhea" id="RHEA:28370"/>
        <dbReference type="ChEBI" id="CHEBI:16452"/>
        <dbReference type="ChEBI" id="CHEBI:17544"/>
        <dbReference type="ChEBI" id="CHEBI:43474"/>
        <dbReference type="ChEBI" id="CHEBI:58702"/>
        <dbReference type="EC" id="4.1.1.31"/>
    </reaction>
</comment>
<dbReference type="HAMAP" id="MF_00595">
    <property type="entry name" value="PEPcase_type1"/>
    <property type="match status" value="1"/>
</dbReference>
<dbReference type="GO" id="GO:0005829">
    <property type="term" value="C:cytosol"/>
    <property type="evidence" value="ECO:0007669"/>
    <property type="project" value="TreeGrafter"/>
</dbReference>
<evidence type="ECO:0000313" key="13">
    <source>
        <dbReference type="EMBL" id="AZQ78252.1"/>
    </source>
</evidence>
<reference evidence="13 14" key="1">
    <citation type="submission" date="2018-12" db="EMBL/GenBank/DDBJ databases">
        <title>Complete genome sequence of Flaviflexus sp. H23T48.</title>
        <authorList>
            <person name="Bae J.-W."/>
            <person name="Lee J.-Y."/>
        </authorList>
    </citation>
    <scope>NUCLEOTIDE SEQUENCE [LARGE SCALE GENOMIC DNA]</scope>
    <source>
        <strain evidence="13 14">H23T48</strain>
    </source>
</reference>
<dbReference type="InterPro" id="IPR033129">
    <property type="entry name" value="PEPCASE_His_AS"/>
</dbReference>
<evidence type="ECO:0000256" key="11">
    <source>
        <dbReference type="PROSITE-ProRule" id="PRU10111"/>
    </source>
</evidence>
<dbReference type="GO" id="GO:0008964">
    <property type="term" value="F:phosphoenolpyruvate carboxylase activity"/>
    <property type="evidence" value="ECO:0007669"/>
    <property type="project" value="UniProtKB-UniRule"/>
</dbReference>
<dbReference type="GO" id="GO:0015977">
    <property type="term" value="P:carbon fixation"/>
    <property type="evidence" value="ECO:0007669"/>
    <property type="project" value="UniProtKB-UniRule"/>
</dbReference>
<sequence length="904" mass="101300">MLGEILAAQKGDDLLEQVERIRRLAKEAQQSDNRLEVFAQMEEELRDLPMERVTDLVRAFTLYFQLANTAEQNQRSRARKLRPESEEWIARAVTRITDSLGAEELDRIANALDIRLVFTAHPTEASRRAVLSKLRRLFHVLSQDTEEGTAARRRQDRDLAEVIELLWQTDELRHTAPSPVDEARNLLYYLKTLYTDALPGTVALLAAEVEAAGVDVKQNVEPLKLFSWIGGDRDGNPFVTPEVTAEILRMQANEAIEVALEKLDTGSQVLSVSTNLTPADEQLQASIEADLTALPKFPEFVVDLFRDEPFRLKIELMKGKYLNTRDRINEGTPHEPGHDYANTGEIREDLDILLGALERTGSDLVINGLAGELSRTLAGMGLTLAAIDVREHSAKHHELLEQLFDRLGDTEIPYSEMDDEQRTALLSRELASKRPIAGPGLHNGTLEITDSAQNTYETFAEIAKAQRIYGQAVAETYIVSMTHGAHDILAAAVIAREAGLIETPNGATSGRADIGFVPLLEEVRELRMADDILETLFSDPTYREIVRMRGNIQEVMLGYSDSNKDSGVLTSQWEIHQAQRRLRDVCARHGITLRLFHGRGGSVGRGGGPTYESILSQPYGVLDGAIKFTEQGEVISDKYLHPELARENLELTVAAVLEGSSLHRVARATAQVQVERDKLMDLISEAAFGRYRQLIDDPDLPEYFVTTTPVEQLGMLNIGSRPSKRTTADKGLDGLRAIPWVFGWTQSRQIVPGWFGVGTALRAAREAGQEDALKEMYQTWHFFRAVISNVEMTTKKTDLGIAQHYVRSLAPERLWHLFHLIKEEFEITLEEIRALTGENELLDSNPTLKRTLEVRDQYLHPISYMQVNLLTRIRQLDDVEAGEDLKRALLTTINGISAGMRNTG</sequence>
<dbReference type="PRINTS" id="PR00150">
    <property type="entry name" value="PEPCARBXLASE"/>
</dbReference>
<evidence type="ECO:0000256" key="3">
    <source>
        <dbReference type="ARBA" id="ARBA00008346"/>
    </source>
</evidence>
<organism evidence="13 14">
    <name type="scientific">Flaviflexus ciconiae</name>
    <dbReference type="NCBI Taxonomy" id="2496867"/>
    <lineage>
        <taxon>Bacteria</taxon>
        <taxon>Bacillati</taxon>
        <taxon>Actinomycetota</taxon>
        <taxon>Actinomycetes</taxon>
        <taxon>Actinomycetales</taxon>
        <taxon>Actinomycetaceae</taxon>
        <taxon>Flaviflexus</taxon>
    </lineage>
</organism>
<proteinExistence type="inferred from homology"/>
<accession>A0A3S9Q0W4</accession>
<name>A0A3S9Q0W4_9ACTO</name>
<protein>
    <recommendedName>
        <fullName evidence="5 10">Phosphoenolpyruvate carboxylase</fullName>
        <shortName evidence="10">PEPC</shortName>
        <shortName evidence="10">PEPCase</shortName>
        <ecNumber evidence="4 10">4.1.1.31</ecNumber>
    </recommendedName>
</protein>
<keyword evidence="14" id="KW-1185">Reference proteome</keyword>
<evidence type="ECO:0000256" key="9">
    <source>
        <dbReference type="ARBA" id="ARBA00048995"/>
    </source>
</evidence>
<comment type="similarity">
    <text evidence="3 10">Belongs to the PEPCase type 1 family.</text>
</comment>
<dbReference type="GO" id="GO:0006099">
    <property type="term" value="P:tricarboxylic acid cycle"/>
    <property type="evidence" value="ECO:0007669"/>
    <property type="project" value="InterPro"/>
</dbReference>
<comment type="subunit">
    <text evidence="10">Homotetramer.</text>
</comment>
<keyword evidence="13" id="KW-0670">Pyruvate</keyword>
<evidence type="ECO:0000256" key="6">
    <source>
        <dbReference type="ARBA" id="ARBA00022842"/>
    </source>
</evidence>
<evidence type="ECO:0000256" key="7">
    <source>
        <dbReference type="ARBA" id="ARBA00023239"/>
    </source>
</evidence>
<feature type="active site" evidence="10 11">
    <location>
        <position position="121"/>
    </location>
</feature>
<dbReference type="Proteomes" id="UP000280344">
    <property type="component" value="Chromosome"/>
</dbReference>
<dbReference type="Gene3D" id="1.20.1440.90">
    <property type="entry name" value="Phosphoenolpyruvate/pyruvate domain"/>
    <property type="match status" value="1"/>
</dbReference>
<dbReference type="InterPro" id="IPR015813">
    <property type="entry name" value="Pyrv/PenolPyrv_kinase-like_dom"/>
</dbReference>
<dbReference type="KEGG" id="flh:EJ997_10985"/>
<dbReference type="Pfam" id="PF00311">
    <property type="entry name" value="PEPcase"/>
    <property type="match status" value="1"/>
</dbReference>
<dbReference type="EMBL" id="CP034593">
    <property type="protein sequence ID" value="AZQ78252.1"/>
    <property type="molecule type" value="Genomic_DNA"/>
</dbReference>
<dbReference type="SUPFAM" id="SSF51621">
    <property type="entry name" value="Phosphoenolpyruvate/pyruvate domain"/>
    <property type="match status" value="1"/>
</dbReference>
<keyword evidence="6 10" id="KW-0460">Magnesium</keyword>
<dbReference type="PROSITE" id="PS00781">
    <property type="entry name" value="PEPCASE_1"/>
    <property type="match status" value="1"/>
</dbReference>
<dbReference type="EC" id="4.1.1.31" evidence="4 10"/>
<keyword evidence="7 10" id="KW-0456">Lyase</keyword>
<feature type="active site" evidence="10 12">
    <location>
        <position position="564"/>
    </location>
</feature>
<evidence type="ECO:0000256" key="1">
    <source>
        <dbReference type="ARBA" id="ARBA00001946"/>
    </source>
</evidence>
<comment type="function">
    <text evidence="2 10">Forms oxaloacetate, a four-carbon dicarboxylic acid source for the tricarboxylic acid cycle.</text>
</comment>
<dbReference type="InterPro" id="IPR021135">
    <property type="entry name" value="PEP_COase"/>
</dbReference>
<evidence type="ECO:0000256" key="10">
    <source>
        <dbReference type="HAMAP-Rule" id="MF_00595"/>
    </source>
</evidence>
<evidence type="ECO:0000256" key="4">
    <source>
        <dbReference type="ARBA" id="ARBA00012305"/>
    </source>
</evidence>
<dbReference type="AlphaFoldDB" id="A0A3S9Q0W4"/>
<dbReference type="PANTHER" id="PTHR30523">
    <property type="entry name" value="PHOSPHOENOLPYRUVATE CARBOXYLASE"/>
    <property type="match status" value="1"/>
</dbReference>
<dbReference type="PANTHER" id="PTHR30523:SF6">
    <property type="entry name" value="PHOSPHOENOLPYRUVATE CARBOXYLASE"/>
    <property type="match status" value="1"/>
</dbReference>
<gene>
    <name evidence="10" type="primary">ppc</name>
    <name evidence="13" type="ORF">EJ997_10985</name>
</gene>
<evidence type="ECO:0000313" key="14">
    <source>
        <dbReference type="Proteomes" id="UP000280344"/>
    </source>
</evidence>
<evidence type="ECO:0000256" key="8">
    <source>
        <dbReference type="ARBA" id="ARBA00023300"/>
    </source>
</evidence>
<dbReference type="GO" id="GO:0000287">
    <property type="term" value="F:magnesium ion binding"/>
    <property type="evidence" value="ECO:0007669"/>
    <property type="project" value="UniProtKB-UniRule"/>
</dbReference>
<evidence type="ECO:0000256" key="12">
    <source>
        <dbReference type="PROSITE-ProRule" id="PRU10112"/>
    </source>
</evidence>
<dbReference type="PROSITE" id="PS00393">
    <property type="entry name" value="PEPCASE_2"/>
    <property type="match status" value="1"/>
</dbReference>
<comment type="cofactor">
    <cofactor evidence="1 10">
        <name>Mg(2+)</name>
        <dbReference type="ChEBI" id="CHEBI:18420"/>
    </cofactor>
</comment>
<dbReference type="InterPro" id="IPR022805">
    <property type="entry name" value="PEP_COase_bac/pln-type"/>
</dbReference>
<dbReference type="GO" id="GO:0006107">
    <property type="term" value="P:oxaloacetate metabolic process"/>
    <property type="evidence" value="ECO:0007669"/>
    <property type="project" value="UniProtKB-UniRule"/>
</dbReference>
<keyword evidence="8 10" id="KW-0120">Carbon dioxide fixation</keyword>
<dbReference type="OrthoDB" id="9768133at2"/>